<organism evidence="2 3">
    <name type="scientific">Tomitella fengzijianii</name>
    <dbReference type="NCBI Taxonomy" id="2597660"/>
    <lineage>
        <taxon>Bacteria</taxon>
        <taxon>Bacillati</taxon>
        <taxon>Actinomycetota</taxon>
        <taxon>Actinomycetes</taxon>
        <taxon>Mycobacteriales</taxon>
        <taxon>Tomitella</taxon>
    </lineage>
</organism>
<feature type="transmembrane region" description="Helical" evidence="1">
    <location>
        <begin position="286"/>
        <end position="306"/>
    </location>
</feature>
<keyword evidence="3" id="KW-1185">Reference proteome</keyword>
<feature type="transmembrane region" description="Helical" evidence="1">
    <location>
        <begin position="254"/>
        <end position="274"/>
    </location>
</feature>
<feature type="transmembrane region" description="Helical" evidence="1">
    <location>
        <begin position="438"/>
        <end position="459"/>
    </location>
</feature>
<sequence>MQTALLAIVGALLLLAPGFLVGLTVRLRWTVAAALAIPVTFGMVVVGTIVTGASDLPWNLWSALVTLLAFLGLGSVYSLVLARRRGGAEPAAQGEADDGSDADEAGPVGGAARRAWLAPPGGVPWAGVAAAGVGVLVGAGTIFGILFRGLSKVPDGIASLSNVWDQQWHANVISFIDNTGIAGATDLGRLFQVETHADFYYPDAWHALGALLKSITGSEILPVINIWTMTCLALVIPLSAAVLAWRIVRDRFSPGAAALAAGCAGAVSGVLPSLPYVEFLTTANPNAVGAAMSGMVVVLVMSVTGAPRRIPLAALGLIGIAGVHPSGAVFSALLLGLWWLFEALWRPRRSRLRDLAALVGVAVLTIAVMLPQIQGVLGEQTSIESYDFSLDISRLTAVHDAFTLTNQWTDPFPAPWVLLAFAVLACVVLLARFSVWMTVVWAVMLLVVCDAIEPIGGMATDLLRVFSNAFYTDPRRLQYAVALIVVALAGAGIALAVWGVYSALRRWAPARRRLAVTVLVLLTLAVPVTSSAVVSTYADRMGAMAVGDRFGRMISPEDRAAMEYLATLPDARTTTIFVDPDQGMGWMYALEGLHPLFTHFAFPEPIGPRTWTLWDRLNTAGINPRVDAALQQLDIKYVVMSPPVYWPFQTVPRGLLDLDRTPGLERIYFNGETKIYEVRGWEPPKPGETRYGWDPFADRSSAENWVAPAEVLPPGF</sequence>
<dbReference type="EMBL" id="CP041765">
    <property type="protein sequence ID" value="QDQ96474.1"/>
    <property type="molecule type" value="Genomic_DNA"/>
</dbReference>
<feature type="transmembrane region" description="Helical" evidence="1">
    <location>
        <begin position="513"/>
        <end position="534"/>
    </location>
</feature>
<feature type="transmembrane region" description="Helical" evidence="1">
    <location>
        <begin position="60"/>
        <end position="80"/>
    </location>
</feature>
<protein>
    <submittedName>
        <fullName evidence="2">Uncharacterized protein</fullName>
    </submittedName>
</protein>
<feature type="transmembrane region" description="Helical" evidence="1">
    <location>
        <begin position="32"/>
        <end position="53"/>
    </location>
</feature>
<reference evidence="2 3" key="1">
    <citation type="submission" date="2019-07" db="EMBL/GenBank/DDBJ databases">
        <title>Tomitella cavernea sp. nov., an actinomycete isolated from soil.</title>
        <authorList>
            <person name="Cheng J."/>
        </authorList>
    </citation>
    <scope>NUCLEOTIDE SEQUENCE [LARGE SCALE GENOMIC DNA]</scope>
    <source>
        <strain evidence="2 3">HY188</strain>
    </source>
</reference>
<keyword evidence="1" id="KW-0472">Membrane</keyword>
<feature type="transmembrane region" description="Helical" evidence="1">
    <location>
        <begin position="223"/>
        <end position="248"/>
    </location>
</feature>
<gene>
    <name evidence="2" type="ORF">FO059_02850</name>
</gene>
<reference evidence="2 3" key="2">
    <citation type="submission" date="2019-07" db="EMBL/GenBank/DDBJ databases">
        <authorList>
            <person name="Huang Y."/>
        </authorList>
    </citation>
    <scope>NUCLEOTIDE SEQUENCE [LARGE SCALE GENOMIC DNA]</scope>
    <source>
        <strain evidence="2 3">HY188</strain>
    </source>
</reference>
<dbReference type="Proteomes" id="UP000317344">
    <property type="component" value="Chromosome"/>
</dbReference>
<dbReference type="InterPro" id="IPR046671">
    <property type="entry name" value="DUF6541"/>
</dbReference>
<keyword evidence="1" id="KW-1133">Transmembrane helix</keyword>
<feature type="transmembrane region" description="Helical" evidence="1">
    <location>
        <begin position="412"/>
        <end position="431"/>
    </location>
</feature>
<dbReference type="OrthoDB" id="3251757at2"/>
<feature type="transmembrane region" description="Helical" evidence="1">
    <location>
        <begin position="312"/>
        <end position="340"/>
    </location>
</feature>
<feature type="transmembrane region" description="Helical" evidence="1">
    <location>
        <begin position="479"/>
        <end position="501"/>
    </location>
</feature>
<keyword evidence="1" id="KW-0812">Transmembrane</keyword>
<dbReference type="AlphaFoldDB" id="A0A516X039"/>
<dbReference type="KEGG" id="toy:FO059_02850"/>
<accession>A0A516X039</accession>
<dbReference type="Pfam" id="PF20176">
    <property type="entry name" value="DUF6541"/>
    <property type="match status" value="1"/>
</dbReference>
<evidence type="ECO:0000256" key="1">
    <source>
        <dbReference type="SAM" id="Phobius"/>
    </source>
</evidence>
<feature type="transmembrane region" description="Helical" evidence="1">
    <location>
        <begin position="352"/>
        <end position="370"/>
    </location>
</feature>
<evidence type="ECO:0000313" key="3">
    <source>
        <dbReference type="Proteomes" id="UP000317344"/>
    </source>
</evidence>
<name>A0A516X039_9ACTN</name>
<proteinExistence type="predicted"/>
<evidence type="ECO:0000313" key="2">
    <source>
        <dbReference type="EMBL" id="QDQ96474.1"/>
    </source>
</evidence>
<feature type="transmembrane region" description="Helical" evidence="1">
    <location>
        <begin position="125"/>
        <end position="147"/>
    </location>
</feature>
<dbReference type="RefSeq" id="WP_143906197.1">
    <property type="nucleotide sequence ID" value="NZ_CP041765.1"/>
</dbReference>